<keyword evidence="1" id="KW-1133">Transmembrane helix</keyword>
<sequence>MTPKKRFACNIGWTGRIIRAVTGLVLVADAYLLYRYDMPSGGLGSRVLQGLIALIGAFAIFEGAIGWCAVRALGIRTRF</sequence>
<dbReference type="Pfam" id="PF11127">
    <property type="entry name" value="YgaP-like_TM"/>
    <property type="match status" value="1"/>
</dbReference>
<reference evidence="3 4" key="1">
    <citation type="submission" date="2018-05" db="EMBL/GenBank/DDBJ databases">
        <title>A metagenomic window into the 2 km-deep terrestrial subsurface aquifer revealed taxonomically and functionally diverse microbial community comprising novel uncultured bacterial lineages.</title>
        <authorList>
            <person name="Kadnikov V.V."/>
            <person name="Mardanov A.V."/>
            <person name="Beletsky A.V."/>
            <person name="Banks D."/>
            <person name="Pimenov N.V."/>
            <person name="Frank Y.A."/>
            <person name="Karnachuk O.V."/>
            <person name="Ravin N.V."/>
        </authorList>
    </citation>
    <scope>NUCLEOTIDE SEQUENCE [LARGE SCALE GENOMIC DNA]</scope>
    <source>
        <strain evidence="3">BY</strain>
    </source>
</reference>
<dbReference type="AlphaFoldDB" id="A0A2Z4Y954"/>
<name>A0A2Z4Y954_SUMC1</name>
<dbReference type="Proteomes" id="UP000262583">
    <property type="component" value="Chromosome"/>
</dbReference>
<evidence type="ECO:0000259" key="2">
    <source>
        <dbReference type="Pfam" id="PF11127"/>
    </source>
</evidence>
<organism evidence="3 4">
    <name type="scientific">Sumerlaea chitinivorans</name>
    <dbReference type="NCBI Taxonomy" id="2250252"/>
    <lineage>
        <taxon>Bacteria</taxon>
        <taxon>Candidatus Sumerlaeota</taxon>
        <taxon>Candidatus Sumerlaeia</taxon>
        <taxon>Candidatus Sumerlaeales</taxon>
        <taxon>Candidatus Sumerlaeaceae</taxon>
        <taxon>Candidatus Sumerlaea</taxon>
    </lineage>
</organism>
<accession>A0A2Z4Y954</accession>
<evidence type="ECO:0000256" key="1">
    <source>
        <dbReference type="SAM" id="Phobius"/>
    </source>
</evidence>
<gene>
    <name evidence="3" type="ORF">BRCON_2196</name>
</gene>
<feature type="transmembrane region" description="Helical" evidence="1">
    <location>
        <begin position="48"/>
        <end position="70"/>
    </location>
</feature>
<evidence type="ECO:0000313" key="3">
    <source>
        <dbReference type="EMBL" id="AXA36973.1"/>
    </source>
</evidence>
<proteinExistence type="predicted"/>
<dbReference type="EMBL" id="CP030759">
    <property type="protein sequence ID" value="AXA36973.1"/>
    <property type="molecule type" value="Genomic_DNA"/>
</dbReference>
<protein>
    <recommendedName>
        <fullName evidence="2">Inner membrane protein YgaP-like transmembrane domain-containing protein</fullName>
    </recommendedName>
</protein>
<feature type="domain" description="Inner membrane protein YgaP-like transmembrane" evidence="2">
    <location>
        <begin position="9"/>
        <end position="77"/>
    </location>
</feature>
<feature type="transmembrane region" description="Helical" evidence="1">
    <location>
        <begin position="20"/>
        <end position="36"/>
    </location>
</feature>
<evidence type="ECO:0000313" key="4">
    <source>
        <dbReference type="Proteomes" id="UP000262583"/>
    </source>
</evidence>
<keyword evidence="1" id="KW-0472">Membrane</keyword>
<dbReference type="InterPro" id="IPR021309">
    <property type="entry name" value="YgaP-like_TM"/>
</dbReference>
<dbReference type="KEGG" id="schv:BRCON_2196"/>
<keyword evidence="1" id="KW-0812">Transmembrane</keyword>